<dbReference type="Proteomes" id="UP000186817">
    <property type="component" value="Unassembled WGS sequence"/>
</dbReference>
<keyword evidence="7" id="KW-1185">Reference proteome</keyword>
<dbReference type="PANTHER" id="PTHR12630:SF1">
    <property type="entry name" value="GLUCOSIDASE 2 SUBUNIT BETA"/>
    <property type="match status" value="1"/>
</dbReference>
<dbReference type="SUPFAM" id="SSF50911">
    <property type="entry name" value="Mannose 6-phosphate receptor domain"/>
    <property type="match status" value="1"/>
</dbReference>
<evidence type="ECO:0000313" key="7">
    <source>
        <dbReference type="Proteomes" id="UP000186817"/>
    </source>
</evidence>
<proteinExistence type="predicted"/>
<keyword evidence="2" id="KW-0256">Endoplasmic reticulum</keyword>
<feature type="domain" description="Glucosidase II beta subunit N-terminal" evidence="4">
    <location>
        <begin position="3"/>
        <end position="147"/>
    </location>
</feature>
<dbReference type="InterPro" id="IPR009011">
    <property type="entry name" value="Man6P_isomerase_rcpt-bd_dom_sf"/>
</dbReference>
<dbReference type="OrthoDB" id="28322at2759"/>
<dbReference type="Pfam" id="PF12999">
    <property type="entry name" value="PRKCSH-like"/>
    <property type="match status" value="1"/>
</dbReference>
<dbReference type="GO" id="GO:0006491">
    <property type="term" value="P:N-glycan processing"/>
    <property type="evidence" value="ECO:0007669"/>
    <property type="project" value="TreeGrafter"/>
</dbReference>
<evidence type="ECO:0000256" key="1">
    <source>
        <dbReference type="ARBA" id="ARBA00022387"/>
    </source>
</evidence>
<organism evidence="6 7">
    <name type="scientific">Symbiodinium microadriaticum</name>
    <name type="common">Dinoflagellate</name>
    <name type="synonym">Zooxanthella microadriatica</name>
    <dbReference type="NCBI Taxonomy" id="2951"/>
    <lineage>
        <taxon>Eukaryota</taxon>
        <taxon>Sar</taxon>
        <taxon>Alveolata</taxon>
        <taxon>Dinophyceae</taxon>
        <taxon>Suessiales</taxon>
        <taxon>Symbiodiniaceae</taxon>
        <taxon>Symbiodinium</taxon>
    </lineage>
</organism>
<accession>A0A1Q9CVF6</accession>
<feature type="region of interest" description="Disordered" evidence="3">
    <location>
        <begin position="135"/>
        <end position="167"/>
    </location>
</feature>
<dbReference type="InterPro" id="IPR039794">
    <property type="entry name" value="Gtb1-like"/>
</dbReference>
<evidence type="ECO:0000259" key="5">
    <source>
        <dbReference type="Pfam" id="PF13015"/>
    </source>
</evidence>
<gene>
    <name evidence="6" type="primary">PRKCSH</name>
    <name evidence="6" type="ORF">AK812_SmicGene31985</name>
</gene>
<evidence type="ECO:0000256" key="2">
    <source>
        <dbReference type="ARBA" id="ARBA00022824"/>
    </source>
</evidence>
<evidence type="ECO:0000313" key="6">
    <source>
        <dbReference type="EMBL" id="OLP86875.1"/>
    </source>
</evidence>
<dbReference type="AlphaFoldDB" id="A0A1Q9CVF6"/>
<sequence length="950" mass="104050">MLRRVLCWQFVTAWASRQLWGSRPHLAFKYLEALQQGSFSCFDGSAVLQADAVNDDFCDCADGSDEPGTPACAGVGLFYCSNVESIPKLIHSSHVADGICDCCDGSDERSSSCPNTCSLEGPVLLAQQQALRADRHRGRELRRSGEAEALKQAEQQADAKTSSGAMSQSSGTLLNDFIEGCNNGQVGLMANRVAMEEVFALCFQGHALNAKPLLKRLHPSGVKKRRKSIVPLVSLCGVVMVEVWDPMQDGQPWPLTCGELFSSSPMTLMLCSQHCCVGECREAFCRPYRLQVSGEKLRLPRDLTWNFACLICLGVLRCSALDDPETVCQFVEADVQAGFATWLHGGLEEGRNLFGKHCAAGRLGVVKKAGAEPRLVGDSAVSQANILCRVSEKVELPSLEDVIQVAPEERGFSIFAVLDASGKRKWVVYNTCHFGCSWAAYWWSRVAAGFVRLSHRRLYHSHFGSIFVDEELSLFPAQDAPLMACLQVMLAVGLGVPLSWHKLALGVFVEWVGWQLILRRVPRAFLPDDKVAVLYKVPSPAGKNGRVWLKLGEPRARNVRPSAQEKQVLPRLIFATDGSSQTDMGAYAITMADPAVTLAGTMEKIRQPFRWSFWPWKSFPLLLRTFHRYRVTLMLPVAYCPSAVNELNVLRQLPASFVQQFKAAPPFSTIALFEDLVAAWREEQEGLKKLLASAASAKQSTVPVAGVETVASQPGAQPGTSGSPVVSEYARWAVQAVPQRVPEPSAVQCWVGEFANAKEACCDRSQGPLGRSHCWDGIYTFAACCGDESGNSDGAELQHVYEQDAEEAARQSRKVKGRLFAIERKLAAVESGLRWFSLVEQCVERRFLGKDFKVCFFQDARQGSVHVGSFDGWEGKAMLYTGGQRCPAGPARSMKVWLTCSGEVGLLDVSEVSLCTYEAVAGTPGACEVDLEPEDDELVLMPDGSFVPKG</sequence>
<dbReference type="PANTHER" id="PTHR12630">
    <property type="entry name" value="N-LINKED OLIGOSACCHARIDE PROCESSING"/>
    <property type="match status" value="1"/>
</dbReference>
<dbReference type="Pfam" id="PF13015">
    <property type="entry name" value="PRKCSH_1"/>
    <property type="match status" value="1"/>
</dbReference>
<feature type="domain" description="Glucosidase 2 subunit beta-like" evidence="5">
    <location>
        <begin position="841"/>
        <end position="930"/>
    </location>
</feature>
<feature type="compositionally biased region" description="Basic and acidic residues" evidence="3">
    <location>
        <begin position="141"/>
        <end position="151"/>
    </location>
</feature>
<reference evidence="6 7" key="1">
    <citation type="submission" date="2016-02" db="EMBL/GenBank/DDBJ databases">
        <title>Genome analysis of coral dinoflagellate symbionts highlights evolutionary adaptations to a symbiotic lifestyle.</title>
        <authorList>
            <person name="Aranda M."/>
            <person name="Li Y."/>
            <person name="Liew Y.J."/>
            <person name="Baumgarten S."/>
            <person name="Simakov O."/>
            <person name="Wilson M."/>
            <person name="Piel J."/>
            <person name="Ashoor H."/>
            <person name="Bougouffa S."/>
            <person name="Bajic V.B."/>
            <person name="Ryu T."/>
            <person name="Ravasi T."/>
            <person name="Bayer T."/>
            <person name="Micklem G."/>
            <person name="Kim H."/>
            <person name="Bhak J."/>
            <person name="Lajeunesse T.C."/>
            <person name="Voolstra C.R."/>
        </authorList>
    </citation>
    <scope>NUCLEOTIDE SEQUENCE [LARGE SCALE GENOMIC DNA]</scope>
    <source>
        <strain evidence="6 7">CCMP2467</strain>
    </source>
</reference>
<evidence type="ECO:0000259" key="4">
    <source>
        <dbReference type="Pfam" id="PF12999"/>
    </source>
</evidence>
<dbReference type="InterPro" id="IPR036607">
    <property type="entry name" value="PRKCSH"/>
</dbReference>
<evidence type="ECO:0000256" key="3">
    <source>
        <dbReference type="SAM" id="MobiDB-lite"/>
    </source>
</evidence>
<dbReference type="EMBL" id="LSRX01000896">
    <property type="protein sequence ID" value="OLP86875.1"/>
    <property type="molecule type" value="Genomic_DNA"/>
</dbReference>
<protein>
    <recommendedName>
        <fullName evidence="1">Glucosidase 2 subunit beta</fullName>
    </recommendedName>
</protein>
<comment type="caution">
    <text evidence="6">The sequence shown here is derived from an EMBL/GenBank/DDBJ whole genome shotgun (WGS) entry which is preliminary data.</text>
</comment>
<dbReference type="Gene3D" id="2.70.130.10">
    <property type="entry name" value="Mannose-6-phosphate receptor binding domain"/>
    <property type="match status" value="1"/>
</dbReference>
<dbReference type="InterPro" id="IPR028146">
    <property type="entry name" value="PRKCSH_N"/>
</dbReference>
<name>A0A1Q9CVF6_SYMMI</name>
<dbReference type="GO" id="GO:0017177">
    <property type="term" value="C:glucosidase II complex"/>
    <property type="evidence" value="ECO:0007669"/>
    <property type="project" value="TreeGrafter"/>
</dbReference>